<gene>
    <name evidence="3" type="ORF">TPAR_08374</name>
</gene>
<sequence>MPTKVSYMSTARTHHHHTQERHHAPRIMPDITIGVQPPKRTRAGACLYPPVVAKQSVRESDPDVDYFATAVLLDRQGSVVDGFLEGTKAASRFEVAQSKTAPASFVFPFTDLSISQLGTYTIRVDVYQVSPGDSAGAALVEQLATRVVSVFDADIPSETPSDEERSLMRRARDAGLPMPSSP</sequence>
<feature type="domain" description="Velvet" evidence="2">
    <location>
        <begin position="31"/>
        <end position="151"/>
    </location>
</feature>
<feature type="region of interest" description="Disordered" evidence="1">
    <location>
        <begin position="1"/>
        <end position="23"/>
    </location>
</feature>
<comment type="caution">
    <text evidence="3">The sequence shown here is derived from an EMBL/GenBank/DDBJ whole genome shotgun (WGS) entry which is preliminary data.</text>
</comment>
<protein>
    <recommendedName>
        <fullName evidence="2">Velvet domain-containing protein</fullName>
    </recommendedName>
</protein>
<evidence type="ECO:0000313" key="4">
    <source>
        <dbReference type="Proteomes" id="UP000237481"/>
    </source>
</evidence>
<dbReference type="Gene3D" id="2.60.40.3960">
    <property type="entry name" value="Velvet domain"/>
    <property type="match status" value="1"/>
</dbReference>
<dbReference type="AlphaFoldDB" id="A0A2S4KMJ4"/>
<dbReference type="EMBL" id="PKSG01001047">
    <property type="protein sequence ID" value="POR31409.1"/>
    <property type="molecule type" value="Genomic_DNA"/>
</dbReference>
<feature type="compositionally biased region" description="Basic residues" evidence="1">
    <location>
        <begin position="12"/>
        <end position="23"/>
    </location>
</feature>
<organism evidence="3 4">
    <name type="scientific">Tolypocladium paradoxum</name>
    <dbReference type="NCBI Taxonomy" id="94208"/>
    <lineage>
        <taxon>Eukaryota</taxon>
        <taxon>Fungi</taxon>
        <taxon>Dikarya</taxon>
        <taxon>Ascomycota</taxon>
        <taxon>Pezizomycotina</taxon>
        <taxon>Sordariomycetes</taxon>
        <taxon>Hypocreomycetidae</taxon>
        <taxon>Hypocreales</taxon>
        <taxon>Ophiocordycipitaceae</taxon>
        <taxon>Tolypocladium</taxon>
    </lineage>
</organism>
<dbReference type="OrthoDB" id="5399926at2759"/>
<proteinExistence type="predicted"/>
<evidence type="ECO:0000313" key="3">
    <source>
        <dbReference type="EMBL" id="POR31409.1"/>
    </source>
</evidence>
<accession>A0A2S4KMJ4</accession>
<reference evidence="3 4" key="1">
    <citation type="submission" date="2018-01" db="EMBL/GenBank/DDBJ databases">
        <title>Harnessing the power of phylogenomics to disentangle the directionality and signatures of interkingdom host jumping in the parasitic fungal genus Tolypocladium.</title>
        <authorList>
            <person name="Quandt C.A."/>
            <person name="Patterson W."/>
            <person name="Spatafora J.W."/>
        </authorList>
    </citation>
    <scope>NUCLEOTIDE SEQUENCE [LARGE SCALE GENOMIC DNA]</scope>
    <source>
        <strain evidence="3 4">NRBC 100945</strain>
    </source>
</reference>
<name>A0A2S4KMJ4_9HYPO</name>
<feature type="compositionally biased region" description="Basic and acidic residues" evidence="1">
    <location>
        <begin position="162"/>
        <end position="173"/>
    </location>
</feature>
<dbReference type="InterPro" id="IPR037525">
    <property type="entry name" value="Velvet_dom"/>
</dbReference>
<evidence type="ECO:0000256" key="1">
    <source>
        <dbReference type="SAM" id="MobiDB-lite"/>
    </source>
</evidence>
<dbReference type="InterPro" id="IPR038491">
    <property type="entry name" value="Velvet_dom_sf"/>
</dbReference>
<dbReference type="Proteomes" id="UP000237481">
    <property type="component" value="Unassembled WGS sequence"/>
</dbReference>
<keyword evidence="4" id="KW-1185">Reference proteome</keyword>
<dbReference type="Pfam" id="PF11754">
    <property type="entry name" value="Velvet"/>
    <property type="match status" value="1"/>
</dbReference>
<feature type="region of interest" description="Disordered" evidence="1">
    <location>
        <begin position="155"/>
        <end position="182"/>
    </location>
</feature>
<evidence type="ECO:0000259" key="2">
    <source>
        <dbReference type="Pfam" id="PF11754"/>
    </source>
</evidence>